<keyword evidence="4" id="KW-0378">Hydrolase</keyword>
<comment type="caution">
    <text evidence="3">The sequence shown here is derived from an EMBL/GenBank/DDBJ whole genome shotgun (WGS) entry which is preliminary data.</text>
</comment>
<gene>
    <name evidence="3" type="ORF">MVI01_05840</name>
    <name evidence="4" type="ORF">SAMN04488504_107164</name>
</gene>
<evidence type="ECO:0000313" key="6">
    <source>
        <dbReference type="Proteomes" id="UP000321224"/>
    </source>
</evidence>
<dbReference type="InterPro" id="IPR038765">
    <property type="entry name" value="Papain-like_cys_pep_sf"/>
</dbReference>
<protein>
    <submittedName>
        <fullName evidence="4">Cell wall-associated hydrolase, NlpC family</fullName>
    </submittedName>
</protein>
<evidence type="ECO:0000313" key="4">
    <source>
        <dbReference type="EMBL" id="SDE47269.1"/>
    </source>
</evidence>
<feature type="region of interest" description="Disordered" evidence="1">
    <location>
        <begin position="40"/>
        <end position="94"/>
    </location>
</feature>
<name>A0A511H5J8_9BACT</name>
<dbReference type="Pfam" id="PF05257">
    <property type="entry name" value="CHAP"/>
    <property type="match status" value="1"/>
</dbReference>
<dbReference type="Proteomes" id="UP000198717">
    <property type="component" value="Unassembled WGS sequence"/>
</dbReference>
<dbReference type="SUPFAM" id="SSF54001">
    <property type="entry name" value="Cysteine proteinases"/>
    <property type="match status" value="1"/>
</dbReference>
<evidence type="ECO:0000313" key="5">
    <source>
        <dbReference type="Proteomes" id="UP000198717"/>
    </source>
</evidence>
<organism evidence="3 6">
    <name type="scientific">Myxococcus virescens</name>
    <dbReference type="NCBI Taxonomy" id="83456"/>
    <lineage>
        <taxon>Bacteria</taxon>
        <taxon>Pseudomonadati</taxon>
        <taxon>Myxococcota</taxon>
        <taxon>Myxococcia</taxon>
        <taxon>Myxococcales</taxon>
        <taxon>Cystobacterineae</taxon>
        <taxon>Myxococcaceae</taxon>
        <taxon>Myxococcus</taxon>
    </lineage>
</organism>
<keyword evidence="5" id="KW-1185">Reference proteome</keyword>
<dbReference type="AlphaFoldDB" id="A0A511H5J8"/>
<reference evidence="3 6" key="2">
    <citation type="submission" date="2019-07" db="EMBL/GenBank/DDBJ databases">
        <title>Whole genome shotgun sequence of Myxococcus virescens NBRC 100334.</title>
        <authorList>
            <person name="Hosoyama A."/>
            <person name="Uohara A."/>
            <person name="Ohji S."/>
            <person name="Ichikawa N."/>
        </authorList>
    </citation>
    <scope>NUCLEOTIDE SEQUENCE [LARGE SCALE GENOMIC DNA]</scope>
    <source>
        <strain evidence="3 6">NBRC 100334</strain>
    </source>
</reference>
<reference evidence="4 5" key="1">
    <citation type="submission" date="2016-10" db="EMBL/GenBank/DDBJ databases">
        <authorList>
            <person name="Varghese N."/>
            <person name="Submissions S."/>
        </authorList>
    </citation>
    <scope>NUCLEOTIDE SEQUENCE [LARGE SCALE GENOMIC DNA]</scope>
    <source>
        <strain evidence="4 5">DSM 2260</strain>
    </source>
</reference>
<accession>A0A511H5J8</accession>
<dbReference type="Proteomes" id="UP000321224">
    <property type="component" value="Unassembled WGS sequence"/>
</dbReference>
<dbReference type="GO" id="GO:0016787">
    <property type="term" value="F:hydrolase activity"/>
    <property type="evidence" value="ECO:0007669"/>
    <property type="project" value="UniProtKB-KW"/>
</dbReference>
<feature type="domain" description="Peptidase C51" evidence="2">
    <location>
        <begin position="118"/>
        <end position="212"/>
    </location>
</feature>
<dbReference type="EMBL" id="FNAJ01000007">
    <property type="protein sequence ID" value="SDE47269.1"/>
    <property type="molecule type" value="Genomic_DNA"/>
</dbReference>
<proteinExistence type="predicted"/>
<evidence type="ECO:0000256" key="1">
    <source>
        <dbReference type="SAM" id="MobiDB-lite"/>
    </source>
</evidence>
<dbReference type="EMBL" id="BJVY01000002">
    <property type="protein sequence ID" value="GEL68800.1"/>
    <property type="molecule type" value="Genomic_DNA"/>
</dbReference>
<dbReference type="InterPro" id="IPR007921">
    <property type="entry name" value="CHAP_dom"/>
</dbReference>
<dbReference type="Gene3D" id="3.90.1720.10">
    <property type="entry name" value="endopeptidase domain like (from Nostoc punctiforme)"/>
    <property type="match status" value="1"/>
</dbReference>
<evidence type="ECO:0000259" key="2">
    <source>
        <dbReference type="Pfam" id="PF05257"/>
    </source>
</evidence>
<evidence type="ECO:0000313" key="3">
    <source>
        <dbReference type="EMBL" id="GEL68800.1"/>
    </source>
</evidence>
<dbReference type="PROSITE" id="PS51257">
    <property type="entry name" value="PROKAR_LIPOPROTEIN"/>
    <property type="match status" value="1"/>
</dbReference>
<dbReference type="RefSeq" id="WP_090491400.1">
    <property type="nucleotide sequence ID" value="NZ_BJVY01000002.1"/>
</dbReference>
<sequence length="282" mass="30444">MRTVTLMGILATLATGCATTGAPLEPWLDSYSLRYRSASPPAFPRESLSKQVATANREAPAARPGTVAARPAKASGGKSRATPVRATRPTPVAGDARTKVVTTARSLVGKTQVALNGRKYPSDCTGLIEGVYAQAGVTFRGTVQPGDNGVTAMYRFARSRGRVYSEERPTPGDLVFFNETYDQNRDGRRNDGLTHVGIVENVSASGTVTVIHRVRRGVVRYRMNLERPHLRRDPKTGEVLNDMLRHPGPNREPVLTGQLFGGYGSVLPKSPKAQKPVPVALR</sequence>